<feature type="transmembrane region" description="Helical" evidence="1">
    <location>
        <begin position="6"/>
        <end position="27"/>
    </location>
</feature>
<reference evidence="2 3" key="2">
    <citation type="submission" date="2018-11" db="EMBL/GenBank/DDBJ databases">
        <authorList>
            <consortium name="Pathogen Informatics"/>
        </authorList>
    </citation>
    <scope>NUCLEOTIDE SEQUENCE [LARGE SCALE GENOMIC DNA]</scope>
</reference>
<gene>
    <name evidence="2" type="ORF">OFLC_LOCUS9986</name>
</gene>
<reference evidence="4" key="1">
    <citation type="submission" date="2016-06" db="UniProtKB">
        <authorList>
            <consortium name="WormBaseParasite"/>
        </authorList>
    </citation>
    <scope>IDENTIFICATION</scope>
</reference>
<sequence length="168" mass="18022">MKDMEVAVEVVMAIVMVVDVVAVLVAVDEVVLMIEEAMVIEETGEDLLVVEDSATEEDVEVAGVDMAGRVMNMEEMVVEEEEVAVVVIEAVEVVTEEVVEEDEARGLEVIQSHDPTTGHAMAVVTLISVSGKNVIDVMLLDLVVAIAALDRCEVVADEDAAIDQLLTD</sequence>
<dbReference type="Proteomes" id="UP000267606">
    <property type="component" value="Unassembled WGS sequence"/>
</dbReference>
<keyword evidence="1" id="KW-0472">Membrane</keyword>
<accession>A0A183HR77</accession>
<evidence type="ECO:0000313" key="2">
    <source>
        <dbReference type="EMBL" id="VDO64933.1"/>
    </source>
</evidence>
<evidence type="ECO:0000313" key="4">
    <source>
        <dbReference type="WBParaSite" id="OFLC_0000998801-mRNA-1"/>
    </source>
</evidence>
<keyword evidence="1" id="KW-1133">Transmembrane helix</keyword>
<proteinExistence type="predicted"/>
<organism evidence="4">
    <name type="scientific">Onchocerca flexuosa</name>
    <dbReference type="NCBI Taxonomy" id="387005"/>
    <lineage>
        <taxon>Eukaryota</taxon>
        <taxon>Metazoa</taxon>
        <taxon>Ecdysozoa</taxon>
        <taxon>Nematoda</taxon>
        <taxon>Chromadorea</taxon>
        <taxon>Rhabditida</taxon>
        <taxon>Spirurina</taxon>
        <taxon>Spiruromorpha</taxon>
        <taxon>Filarioidea</taxon>
        <taxon>Onchocercidae</taxon>
        <taxon>Onchocerca</taxon>
    </lineage>
</organism>
<dbReference type="AlphaFoldDB" id="A0A183HR77"/>
<keyword evidence="1" id="KW-0812">Transmembrane</keyword>
<protein>
    <submittedName>
        <fullName evidence="4">Hypotheticial protein</fullName>
    </submittedName>
</protein>
<evidence type="ECO:0000256" key="1">
    <source>
        <dbReference type="SAM" id="Phobius"/>
    </source>
</evidence>
<dbReference type="WBParaSite" id="OFLC_0000998801-mRNA-1">
    <property type="protein sequence ID" value="OFLC_0000998801-mRNA-1"/>
    <property type="gene ID" value="OFLC_0000998801"/>
</dbReference>
<keyword evidence="3" id="KW-1185">Reference proteome</keyword>
<evidence type="ECO:0000313" key="3">
    <source>
        <dbReference type="Proteomes" id="UP000267606"/>
    </source>
</evidence>
<dbReference type="EMBL" id="UZAJ01012834">
    <property type="protein sequence ID" value="VDO64933.1"/>
    <property type="molecule type" value="Genomic_DNA"/>
</dbReference>
<name>A0A183HR77_9BILA</name>